<comment type="similarity">
    <text evidence="1">Belongs to the tpcK family.</text>
</comment>
<comment type="caution">
    <text evidence="3">The sequence shown here is derived from an EMBL/GenBank/DDBJ whole genome shotgun (WGS) entry which is preliminary data.</text>
</comment>
<dbReference type="EMBL" id="JAVFHQ010000041">
    <property type="protein sequence ID" value="KAK4542471.1"/>
    <property type="molecule type" value="Genomic_DNA"/>
</dbReference>
<name>A0AAV9JBG0_9PEZI</name>
<evidence type="ECO:0000259" key="2">
    <source>
        <dbReference type="Pfam" id="PF07110"/>
    </source>
</evidence>
<evidence type="ECO:0000313" key="3">
    <source>
        <dbReference type="EMBL" id="KAK4542471.1"/>
    </source>
</evidence>
<keyword evidence="4" id="KW-1185">Reference proteome</keyword>
<organism evidence="3 4">
    <name type="scientific">Oleoguttula mirabilis</name>
    <dbReference type="NCBI Taxonomy" id="1507867"/>
    <lineage>
        <taxon>Eukaryota</taxon>
        <taxon>Fungi</taxon>
        <taxon>Dikarya</taxon>
        <taxon>Ascomycota</taxon>
        <taxon>Pezizomycotina</taxon>
        <taxon>Dothideomycetes</taxon>
        <taxon>Dothideomycetidae</taxon>
        <taxon>Mycosphaerellales</taxon>
        <taxon>Teratosphaeriaceae</taxon>
        <taxon>Oleoguttula</taxon>
    </lineage>
</organism>
<dbReference type="Proteomes" id="UP001324427">
    <property type="component" value="Unassembled WGS sequence"/>
</dbReference>
<feature type="domain" description="EthD" evidence="2">
    <location>
        <begin position="16"/>
        <end position="106"/>
    </location>
</feature>
<gene>
    <name evidence="3" type="ORF">LTR36_006723</name>
</gene>
<evidence type="ECO:0000313" key="4">
    <source>
        <dbReference type="Proteomes" id="UP001324427"/>
    </source>
</evidence>
<proteinExistence type="inferred from homology"/>
<dbReference type="SUPFAM" id="SSF54909">
    <property type="entry name" value="Dimeric alpha+beta barrel"/>
    <property type="match status" value="1"/>
</dbReference>
<evidence type="ECO:0000256" key="1">
    <source>
        <dbReference type="ARBA" id="ARBA00005986"/>
    </source>
</evidence>
<dbReference type="Pfam" id="PF07110">
    <property type="entry name" value="EthD"/>
    <property type="match status" value="1"/>
</dbReference>
<reference evidence="3 4" key="1">
    <citation type="submission" date="2021-11" db="EMBL/GenBank/DDBJ databases">
        <title>Black yeast isolated from Biological Soil Crust.</title>
        <authorList>
            <person name="Kurbessoian T."/>
        </authorList>
    </citation>
    <scope>NUCLEOTIDE SEQUENCE [LARGE SCALE GENOMIC DNA]</scope>
    <source>
        <strain evidence="3 4">CCFEE 5522</strain>
    </source>
</reference>
<dbReference type="GO" id="GO:0016491">
    <property type="term" value="F:oxidoreductase activity"/>
    <property type="evidence" value="ECO:0007669"/>
    <property type="project" value="InterPro"/>
</dbReference>
<dbReference type="AlphaFoldDB" id="A0AAV9JBG0"/>
<accession>A0AAV9JBG0</accession>
<protein>
    <recommendedName>
        <fullName evidence="2">EthD domain-containing protein</fullName>
    </recommendedName>
</protein>
<dbReference type="Gene3D" id="3.30.70.100">
    <property type="match status" value="1"/>
</dbReference>
<dbReference type="InterPro" id="IPR011008">
    <property type="entry name" value="Dimeric_a/b-barrel"/>
</dbReference>
<dbReference type="InterPro" id="IPR009799">
    <property type="entry name" value="EthD_dom"/>
</dbReference>
<sequence length="261" mass="28999">MPAAIKQLVVLRRRAGQTTQEFFDHHYQKHGALSDPSAPEETPLTYYQTHFFDAAYNNTSLAQPAWTGHNDATELYFDNEAHVGRVFGSTYVRNVIGPDGANFNDFAATIAMFTQEQLISGSASVEQGVEQAIVAMYYLQARDTTADVSKTFPEHVHPLIAQCFGDVSVKVVANVALPDPHNQLKYFQAEAAPSYSVAYQVYLRDKGQIPAFRQAQKKLEESVDGSLVKTESAFVVFGVRSVVFDQAQSIKFDVSRQPRLP</sequence>